<keyword evidence="2" id="KW-0547">Nucleotide-binding</keyword>
<dbReference type="GO" id="GO:0005525">
    <property type="term" value="F:GTP binding"/>
    <property type="evidence" value="ECO:0007669"/>
    <property type="project" value="UniProtKB-KW"/>
</dbReference>
<organism evidence="6 7">
    <name type="scientific">Lymnaea stagnalis</name>
    <name type="common">Great pond snail</name>
    <name type="synonym">Helix stagnalis</name>
    <dbReference type="NCBI Taxonomy" id="6523"/>
    <lineage>
        <taxon>Eukaryota</taxon>
        <taxon>Metazoa</taxon>
        <taxon>Spiralia</taxon>
        <taxon>Lophotrochozoa</taxon>
        <taxon>Mollusca</taxon>
        <taxon>Gastropoda</taxon>
        <taxon>Heterobranchia</taxon>
        <taxon>Euthyneura</taxon>
        <taxon>Panpulmonata</taxon>
        <taxon>Hygrophila</taxon>
        <taxon>Lymnaeoidea</taxon>
        <taxon>Lymnaeidae</taxon>
        <taxon>Lymnaea</taxon>
    </lineage>
</organism>
<gene>
    <name evidence="6" type="ORF">GSLYS_00007401001</name>
</gene>
<dbReference type="PROSITE" id="PS51720">
    <property type="entry name" value="G_AIG1"/>
    <property type="match status" value="1"/>
</dbReference>
<dbReference type="FunFam" id="3.40.50.300:FF:000840">
    <property type="entry name" value="Immune-associated nucleotide-binding protein 9"/>
    <property type="match status" value="1"/>
</dbReference>
<dbReference type="EMBL" id="CAXITT010000143">
    <property type="protein sequence ID" value="CAL1533415.1"/>
    <property type="molecule type" value="Genomic_DNA"/>
</dbReference>
<dbReference type="Pfam" id="PF04548">
    <property type="entry name" value="AIG1"/>
    <property type="match status" value="1"/>
</dbReference>
<dbReference type="AlphaFoldDB" id="A0AAV2HMB5"/>
<keyword evidence="7" id="KW-1185">Reference proteome</keyword>
<proteinExistence type="inferred from homology"/>
<evidence type="ECO:0000256" key="1">
    <source>
        <dbReference type="ARBA" id="ARBA00008535"/>
    </source>
</evidence>
<evidence type="ECO:0000313" key="6">
    <source>
        <dbReference type="EMBL" id="CAL1533415.1"/>
    </source>
</evidence>
<evidence type="ECO:0000256" key="3">
    <source>
        <dbReference type="ARBA" id="ARBA00023134"/>
    </source>
</evidence>
<protein>
    <recommendedName>
        <fullName evidence="5">AIG1-type G domain-containing protein</fullName>
    </recommendedName>
</protein>
<evidence type="ECO:0000256" key="4">
    <source>
        <dbReference type="SAM" id="MobiDB-lite"/>
    </source>
</evidence>
<evidence type="ECO:0000256" key="2">
    <source>
        <dbReference type="ARBA" id="ARBA00022741"/>
    </source>
</evidence>
<dbReference type="Gene3D" id="3.40.50.300">
    <property type="entry name" value="P-loop containing nucleotide triphosphate hydrolases"/>
    <property type="match status" value="1"/>
</dbReference>
<accession>A0AAV2HMB5</accession>
<dbReference type="InterPro" id="IPR045058">
    <property type="entry name" value="GIMA/IAN/Toc"/>
</dbReference>
<comment type="similarity">
    <text evidence="1">Belongs to the TRAFAC class TrmE-Era-EngA-EngB-Septin-like GTPase superfamily. AIG1/Toc34/Toc159-like paraseptin GTPase family. IAN subfamily.</text>
</comment>
<reference evidence="6 7" key="1">
    <citation type="submission" date="2024-04" db="EMBL/GenBank/DDBJ databases">
        <authorList>
            <consortium name="Genoscope - CEA"/>
            <person name="William W."/>
        </authorList>
    </citation>
    <scope>NUCLEOTIDE SEQUENCE [LARGE SCALE GENOMIC DNA]</scope>
</reference>
<name>A0AAV2HMB5_LYMST</name>
<feature type="domain" description="AIG1-type G" evidence="5">
    <location>
        <begin position="4"/>
        <end position="217"/>
    </location>
</feature>
<sequence>MSNPTDIDVLLIGKTGNGKSATGNSILRNKVFKSVPSSTSVTKSVESDVTEFDGRVIKVVDGPGVGDTRLNNEESVRMMTNAMSGAIAENARGYHAFLLVVRYGGRFTAEDQDTIVFLKKLFGENFVKSFCILVMTCGDVFEEDGLEMKKTFKEWCRDQEGVLQDLLRECDYRAMIFDNRTKDEGKKRKQLTELIQMIDNLRSQGHRYTDDHFRRAKNTRDRLVIEAQVPVIREETMNEASLILQKLQAIQSQFEPEHRIENLEKLLIRSDGLLKSITEKDKGTGTLHVLSQTVHSIHNTILDEIKFSKNVKEKNERMKKEEEERMKIFQEEMDKQKAAYEKLIQEGKLDDQRRKEMQLEQERMRQSLDEQRKKDLDARERQLQLQNEELRRMREESDSLRNNFYEVKQQESQSFGFLDFITLIAKPILKLFGF</sequence>
<dbReference type="InterPro" id="IPR027417">
    <property type="entry name" value="P-loop_NTPase"/>
</dbReference>
<keyword evidence="3" id="KW-0342">GTP-binding</keyword>
<feature type="region of interest" description="Disordered" evidence="4">
    <location>
        <begin position="351"/>
        <end position="377"/>
    </location>
</feature>
<evidence type="ECO:0000259" key="5">
    <source>
        <dbReference type="PROSITE" id="PS51720"/>
    </source>
</evidence>
<dbReference type="SUPFAM" id="SSF52540">
    <property type="entry name" value="P-loop containing nucleoside triphosphate hydrolases"/>
    <property type="match status" value="1"/>
</dbReference>
<evidence type="ECO:0000313" key="7">
    <source>
        <dbReference type="Proteomes" id="UP001497497"/>
    </source>
</evidence>
<dbReference type="PANTHER" id="PTHR10903">
    <property type="entry name" value="GTPASE, IMAP FAMILY MEMBER-RELATED"/>
    <property type="match status" value="1"/>
</dbReference>
<dbReference type="PANTHER" id="PTHR10903:SF184">
    <property type="entry name" value="GTP-BINDING PROTEIN A"/>
    <property type="match status" value="1"/>
</dbReference>
<dbReference type="Proteomes" id="UP001497497">
    <property type="component" value="Unassembled WGS sequence"/>
</dbReference>
<dbReference type="InterPro" id="IPR006703">
    <property type="entry name" value="G_AIG1"/>
</dbReference>
<comment type="caution">
    <text evidence="6">The sequence shown here is derived from an EMBL/GenBank/DDBJ whole genome shotgun (WGS) entry which is preliminary data.</text>
</comment>